<evidence type="ECO:0000313" key="3">
    <source>
        <dbReference type="Proteomes" id="UP000264006"/>
    </source>
</evidence>
<organism evidence="2 3">
    <name type="scientific">Euzebya pacifica</name>
    <dbReference type="NCBI Taxonomy" id="1608957"/>
    <lineage>
        <taxon>Bacteria</taxon>
        <taxon>Bacillati</taxon>
        <taxon>Actinomycetota</taxon>
        <taxon>Nitriliruptoria</taxon>
        <taxon>Euzebyales</taxon>
    </lineage>
</organism>
<protein>
    <submittedName>
        <fullName evidence="2">Transcriptional regulator, ArsR family</fullName>
    </submittedName>
</protein>
<dbReference type="GO" id="GO:0008168">
    <property type="term" value="F:methyltransferase activity"/>
    <property type="evidence" value="ECO:0007669"/>
    <property type="project" value="TreeGrafter"/>
</dbReference>
<evidence type="ECO:0000259" key="1">
    <source>
        <dbReference type="Pfam" id="PF13649"/>
    </source>
</evidence>
<reference evidence="2 3" key="1">
    <citation type="submission" date="2018-09" db="EMBL/GenBank/DDBJ databases">
        <title>Complete genome sequence of Euzebya sp. DY32-46 isolated from seawater of Pacific Ocean.</title>
        <authorList>
            <person name="Xu L."/>
            <person name="Wu Y.-H."/>
            <person name="Xu X.-W."/>
        </authorList>
    </citation>
    <scope>NUCLEOTIDE SEQUENCE [LARGE SCALE GENOMIC DNA]</scope>
    <source>
        <strain evidence="2 3">DY32-46</strain>
    </source>
</reference>
<feature type="domain" description="Methyltransferase" evidence="1">
    <location>
        <begin position="50"/>
        <end position="142"/>
    </location>
</feature>
<dbReference type="SUPFAM" id="SSF53335">
    <property type="entry name" value="S-adenosyl-L-methionine-dependent methyltransferases"/>
    <property type="match status" value="1"/>
</dbReference>
<dbReference type="InterPro" id="IPR050508">
    <property type="entry name" value="Methyltransf_Superfamily"/>
</dbReference>
<dbReference type="Gene3D" id="3.40.50.150">
    <property type="entry name" value="Vaccinia Virus protein VP39"/>
    <property type="match status" value="1"/>
</dbReference>
<dbReference type="RefSeq" id="WP_164710541.1">
    <property type="nucleotide sequence ID" value="NZ_CP031165.1"/>
</dbReference>
<dbReference type="AlphaFoldDB" id="A0A346XZE2"/>
<dbReference type="PANTHER" id="PTHR42912:SF93">
    <property type="entry name" value="N6-ADENOSINE-METHYLTRANSFERASE TMT1A"/>
    <property type="match status" value="1"/>
</dbReference>
<dbReference type="InterPro" id="IPR029063">
    <property type="entry name" value="SAM-dependent_MTases_sf"/>
</dbReference>
<sequence>MEPHRPEVTSPGRIASLYDDHHDRYVERTDHLVPPGRDSFLAAVPTYSTVLDLGCGPGRDLLAFADAGHAAIGVDVSAAMVATARDRLAGRPDCAAHLADLTALPLPDGSVDAVWSNGVVHHLSVDDLRTALREVRRVCRPGAPVHLLTRAGDVTGVAFGGRPADGGSVPGVLLWTPADFEAVLRDTGLVPTVTAVVADPVVADLEWLHAIATT</sequence>
<name>A0A346XZE2_9ACTN</name>
<dbReference type="Proteomes" id="UP000264006">
    <property type="component" value="Chromosome"/>
</dbReference>
<dbReference type="KEGG" id="euz:DVS28_a2910"/>
<keyword evidence="3" id="KW-1185">Reference proteome</keyword>
<proteinExistence type="predicted"/>
<accession>A0A346XZE2</accession>
<dbReference type="Pfam" id="PF13649">
    <property type="entry name" value="Methyltransf_25"/>
    <property type="match status" value="1"/>
</dbReference>
<gene>
    <name evidence="2" type="ORF">DVS28_a2910</name>
</gene>
<dbReference type="InterPro" id="IPR041698">
    <property type="entry name" value="Methyltransf_25"/>
</dbReference>
<dbReference type="PANTHER" id="PTHR42912">
    <property type="entry name" value="METHYLTRANSFERASE"/>
    <property type="match status" value="1"/>
</dbReference>
<evidence type="ECO:0000313" key="2">
    <source>
        <dbReference type="EMBL" id="AXV07589.1"/>
    </source>
</evidence>
<dbReference type="EMBL" id="CP031165">
    <property type="protein sequence ID" value="AXV07589.1"/>
    <property type="molecule type" value="Genomic_DNA"/>
</dbReference>
<dbReference type="CDD" id="cd02440">
    <property type="entry name" value="AdoMet_MTases"/>
    <property type="match status" value="1"/>
</dbReference>